<feature type="compositionally biased region" description="Low complexity" evidence="14">
    <location>
        <begin position="198"/>
        <end position="207"/>
    </location>
</feature>
<feature type="transmembrane region" description="Helical" evidence="13">
    <location>
        <begin position="974"/>
        <end position="994"/>
    </location>
</feature>
<dbReference type="Gene3D" id="3.40.1110.10">
    <property type="entry name" value="Calcium-transporting ATPase, cytoplasmic domain N"/>
    <property type="match status" value="1"/>
</dbReference>
<dbReference type="Gene3D" id="3.40.50.1000">
    <property type="entry name" value="HAD superfamily/HAD-like"/>
    <property type="match status" value="2"/>
</dbReference>
<dbReference type="PANTHER" id="PTHR45630:SF8">
    <property type="entry name" value="CATION-TRANSPORTING ATPASE"/>
    <property type="match status" value="1"/>
</dbReference>
<feature type="transmembrane region" description="Helical" evidence="13">
    <location>
        <begin position="1673"/>
        <end position="1697"/>
    </location>
</feature>
<evidence type="ECO:0000256" key="11">
    <source>
        <dbReference type="ARBA" id="ARBA00023136"/>
    </source>
</evidence>
<evidence type="ECO:0000256" key="10">
    <source>
        <dbReference type="ARBA" id="ARBA00022989"/>
    </source>
</evidence>
<evidence type="ECO:0000256" key="6">
    <source>
        <dbReference type="ARBA" id="ARBA00022741"/>
    </source>
</evidence>
<dbReference type="GO" id="GO:0015662">
    <property type="term" value="F:P-type ion transporter activity"/>
    <property type="evidence" value="ECO:0007669"/>
    <property type="project" value="InterPro"/>
</dbReference>
<feature type="compositionally biased region" description="Polar residues" evidence="14">
    <location>
        <begin position="54"/>
        <end position="67"/>
    </location>
</feature>
<feature type="region of interest" description="Disordered" evidence="14">
    <location>
        <begin position="1"/>
        <end position="383"/>
    </location>
</feature>
<dbReference type="SUPFAM" id="SSF81665">
    <property type="entry name" value="Calcium ATPase, transmembrane domain M"/>
    <property type="match status" value="1"/>
</dbReference>
<dbReference type="NCBIfam" id="TIGR01494">
    <property type="entry name" value="ATPase_P-type"/>
    <property type="match status" value="1"/>
</dbReference>
<feature type="transmembrane region" description="Helical" evidence="13">
    <location>
        <begin position="515"/>
        <end position="532"/>
    </location>
</feature>
<comment type="caution">
    <text evidence="17">The sequence shown here is derived from an EMBL/GenBank/DDBJ whole genome shotgun (WGS) entry which is preliminary data.</text>
</comment>
<dbReference type="Pfam" id="PF12409">
    <property type="entry name" value="P5-ATPase"/>
    <property type="match status" value="1"/>
</dbReference>
<keyword evidence="18" id="KW-1185">Reference proteome</keyword>
<dbReference type="SUPFAM" id="SSF56784">
    <property type="entry name" value="HAD-like"/>
    <property type="match status" value="1"/>
</dbReference>
<dbReference type="NCBIfam" id="TIGR01657">
    <property type="entry name" value="P-ATPase-V"/>
    <property type="match status" value="1"/>
</dbReference>
<dbReference type="InterPro" id="IPR006544">
    <property type="entry name" value="P-type_TPase_V"/>
</dbReference>
<keyword evidence="6 13" id="KW-0547">Nucleotide-binding</keyword>
<keyword evidence="5 13" id="KW-0479">Metal-binding</keyword>
<sequence>MADPPTSSGSVAASGSSGGREGKITKLTSSSSKQQLPSHDRAADEFQAPFTLPSKGSSKTNNIPQNGRQDDEDRVPMSPYFDPSESREAYEWAKSHHEELPQDDNFALDLASEDGEQGVDIDSAKAVPIKSRGRRDSQVGSYDDASGSIFDGPTAGAVPSSVSSMRHVLSRPELSARISSSRSRRRISREIGRERRLSSSTNRSRTSLPDDDADDDDYEDQEVGPSRSRRRAASGAQEADEENDQMLYGDGGESEVSRPNSIRSSSYNRRRRISTDTNDETQPRSMLNSILASFRGGRADDQDDDAKSRTSARPSLGGRRRSTASSINSRRRRRPSDWSRQEEDALLRDEEYDEDFDDSANRSLDDDSISDEDGGSGRGGILPSVFGTLSGAVDPVFGDTRITTEHEPEDELDLELAGMADEGDSADLRDGAGAIDDEEQGDEALATRAAAAERTAALSTFPSAGGDNDMTQVAKLKNDATYLDKSSRSRQQVYLSDEDALVRFTGYIEVTSKRFLYLCACFLSLGIVYLLARWLPRLRLKWVCKETSFAEADFVLVENQFGDLHVERLGSVPFERPAATVFPPSSIEPAATQAEFQAQLASATAAATARSSKNASRAASVHSAAFPSTPLAPSATGNGVAFPNGSAGNGKAGQAGGDNQPISEAIPEGVAAAATATTGPDSDFLTTVTFFDYRYTRFVLHPPSGRLRMMKDWRDPKWTSVSEVASGVSTQDEHDRSILFGANAVDIAARSTWDLLVDEVLHPFYMFQIVSIILWSFDDYYYYAFCILVISAVSITTTLIETKQTVARMREMSRFECEVRVWREGRWTMMSSEKLVPGDIYDVAESGLLLFPADSVLLSGDAIVNESMLTGESVPVSKIPIDDNGIQLLQGRGSDISRDLAKHFLFSGTRIIRIRPSGGLVPPNAPTHGGLDAETEEVGAMALVVRTGFDTTKGALVRSMLFPKPMGFKFYRDSFRFIGFLGGIAAIGFISSSFRFVELGIAWHTIVIRALDLITVVVPPALPATMSIGTTFAIARLRKAGVFCISPNRVNIGGKVNVFCFDKTGTLTADGLDILGARTIDLRSGRFRELHEAVDEMPVDTAATRNDPEARKLPLLYALATCHSLKIVDGEVIGDPLDIKMFEFTGWTLDEGQDRSARASSQTGTAKYGKSNVSDRTPALVQTVVRPPGGQAFEVEDAIKAGRHAHFLELGVLRTFEFVSSLRRMSVIVKRLRSESMEVFVKGAPEVMADICDKASFPEDYDDLLTYYTKHGYRVIACAGKTMAGMSWIKAQRLRREQAESGLRFLGLIIFENKLKEGTTPAITTLRQADIICKMVTGDNPQTAVSVARECGMVGQSAHVFMPTFIQGSSRHPRAVIEWTSLDDDRVRLDPYTLKPQESDPHVMDVAELDFQDYQLALTGDIFRWMIDFAPLETLRRMLIKGTIFARMSPDEKHELVERLQVLGYTVGMCGDGANDCGALKAADIGISLSEAEASVAAPFTSRIPDITCVIEVIKEGRAALVTSFSCFKYMALYSLIQFTSITILYNLASSLGDFQFLYIDLFIILPVAVAMARTLPYPDIHPKRPTANLVSKKVLTSMLGQVVICAAAQLFTFLYTRAQPWYEQPILNPDELNVINPENSALFLVSSFQYILVAGVFSVGPPYRKPMYTNPLLMLSLAILTSFSLYVLFIPSGFFFEILGLVSFPRSFHVALFIIVLVNAAACIVFESFAIDPVTAFLKGLQRLWRRRHSRSASRRANAGKVYKRVAEDMQHDGDA</sequence>
<dbReference type="FunFam" id="1.20.1110.10:FF:000023">
    <property type="entry name" value="Cation-transporting ATPase"/>
    <property type="match status" value="1"/>
</dbReference>
<dbReference type="InterPro" id="IPR001757">
    <property type="entry name" value="P_typ_ATPase"/>
</dbReference>
<evidence type="ECO:0000313" key="18">
    <source>
        <dbReference type="Proteomes" id="UP001176517"/>
    </source>
</evidence>
<feature type="region of interest" description="Disordered" evidence="14">
    <location>
        <begin position="637"/>
        <end position="663"/>
    </location>
</feature>
<dbReference type="InterPro" id="IPR047819">
    <property type="entry name" value="P5A-ATPase_N"/>
</dbReference>
<dbReference type="InterPro" id="IPR018303">
    <property type="entry name" value="ATPase_P-typ_P_site"/>
</dbReference>
<feature type="compositionally biased region" description="Basic and acidic residues" evidence="14">
    <location>
        <begin position="335"/>
        <end position="349"/>
    </location>
</feature>
<evidence type="ECO:0000313" key="17">
    <source>
        <dbReference type="EMBL" id="KAK0556530.1"/>
    </source>
</evidence>
<dbReference type="SFLD" id="SFLDG00002">
    <property type="entry name" value="C1.7:_P-type_atpase_like"/>
    <property type="match status" value="1"/>
</dbReference>
<dbReference type="SUPFAM" id="SSF81660">
    <property type="entry name" value="Metal cation-transporting ATPase, ATP-binding domain N"/>
    <property type="match status" value="1"/>
</dbReference>
<dbReference type="GO" id="GO:0019829">
    <property type="term" value="F:ATPase-coupled monoatomic cation transmembrane transporter activity"/>
    <property type="evidence" value="ECO:0007669"/>
    <property type="project" value="UniProtKB-UniRule"/>
</dbReference>
<feature type="transmembrane region" description="Helical" evidence="13">
    <location>
        <begin position="780"/>
        <end position="800"/>
    </location>
</feature>
<evidence type="ECO:0000256" key="3">
    <source>
        <dbReference type="ARBA" id="ARBA00022553"/>
    </source>
</evidence>
<evidence type="ECO:0000259" key="16">
    <source>
        <dbReference type="Pfam" id="PF12409"/>
    </source>
</evidence>
<dbReference type="FunFam" id="3.40.50.1000:FF:000068">
    <property type="entry name" value="Cation-transporting ATPase"/>
    <property type="match status" value="1"/>
</dbReference>
<dbReference type="InterPro" id="IPR044492">
    <property type="entry name" value="P_typ_ATPase_HD_dom"/>
</dbReference>
<keyword evidence="8 13" id="KW-0460">Magnesium</keyword>
<feature type="compositionally biased region" description="Low complexity" evidence="14">
    <location>
        <begin position="257"/>
        <end position="267"/>
    </location>
</feature>
<dbReference type="SFLD" id="SFLDS00003">
    <property type="entry name" value="Haloacid_Dehalogenase"/>
    <property type="match status" value="1"/>
</dbReference>
<evidence type="ECO:0000256" key="14">
    <source>
        <dbReference type="SAM" id="MobiDB-lite"/>
    </source>
</evidence>
<dbReference type="EMBL" id="JAPDMZ010000014">
    <property type="protein sequence ID" value="KAK0556530.1"/>
    <property type="molecule type" value="Genomic_DNA"/>
</dbReference>
<dbReference type="InterPro" id="IPR023298">
    <property type="entry name" value="ATPase_P-typ_TM_dom_sf"/>
</dbReference>
<proteinExistence type="inferred from homology"/>
<dbReference type="InterPro" id="IPR059000">
    <property type="entry name" value="ATPase_P-type_domA"/>
</dbReference>
<dbReference type="GO" id="GO:0046872">
    <property type="term" value="F:metal ion binding"/>
    <property type="evidence" value="ECO:0007669"/>
    <property type="project" value="UniProtKB-UniRule"/>
</dbReference>
<comment type="similarity">
    <text evidence="2 13">Belongs to the cation transport ATPase (P-type) (TC 3.A.3) family. Type V subfamily.</text>
</comment>
<feature type="domain" description="P-type ATPase A" evidence="15">
    <location>
        <begin position="818"/>
        <end position="959"/>
    </location>
</feature>
<feature type="transmembrane region" description="Helical" evidence="13">
    <location>
        <begin position="1531"/>
        <end position="1549"/>
    </location>
</feature>
<dbReference type="InterPro" id="IPR023214">
    <property type="entry name" value="HAD_sf"/>
</dbReference>
<dbReference type="EC" id="7.2.2.-" evidence="13"/>
<feature type="compositionally biased region" description="Basic and acidic residues" evidence="14">
    <location>
        <begin position="188"/>
        <end position="197"/>
    </location>
</feature>
<feature type="transmembrane region" description="Helical" evidence="13">
    <location>
        <begin position="1595"/>
        <end position="1616"/>
    </location>
</feature>
<feature type="compositionally biased region" description="Gly residues" evidence="14">
    <location>
        <begin position="647"/>
        <end position="656"/>
    </location>
</feature>
<organism evidence="17 18">
    <name type="scientific">Tilletia horrida</name>
    <dbReference type="NCBI Taxonomy" id="155126"/>
    <lineage>
        <taxon>Eukaryota</taxon>
        <taxon>Fungi</taxon>
        <taxon>Dikarya</taxon>
        <taxon>Basidiomycota</taxon>
        <taxon>Ustilaginomycotina</taxon>
        <taxon>Exobasidiomycetes</taxon>
        <taxon>Tilletiales</taxon>
        <taxon>Tilletiaceae</taxon>
        <taxon>Tilletia</taxon>
    </lineage>
</organism>
<feature type="domain" description="P5B-type ATPase N-terminal" evidence="16">
    <location>
        <begin position="498"/>
        <end position="594"/>
    </location>
</feature>
<feature type="compositionally biased region" description="Acidic residues" evidence="14">
    <location>
        <begin position="209"/>
        <end position="222"/>
    </location>
</feature>
<gene>
    <name evidence="17" type="ORF">OC846_001097</name>
</gene>
<dbReference type="PANTHER" id="PTHR45630">
    <property type="entry name" value="CATION-TRANSPORTING ATPASE-RELATED"/>
    <property type="match status" value="1"/>
</dbReference>
<keyword evidence="9 13" id="KW-1278">Translocase</keyword>
<keyword evidence="7 13" id="KW-0067">ATP-binding</keyword>
<dbReference type="PRINTS" id="PR00119">
    <property type="entry name" value="CATATPASE"/>
</dbReference>
<evidence type="ECO:0000256" key="9">
    <source>
        <dbReference type="ARBA" id="ARBA00022967"/>
    </source>
</evidence>
<dbReference type="Gene3D" id="1.20.1110.10">
    <property type="entry name" value="Calcium-transporting ATPase, transmembrane domain"/>
    <property type="match status" value="1"/>
</dbReference>
<keyword evidence="3" id="KW-0597">Phosphoprotein</keyword>
<keyword evidence="10 13" id="KW-1133">Transmembrane helix</keyword>
<feature type="transmembrane region" description="Helical" evidence="13">
    <location>
        <begin position="755"/>
        <end position="774"/>
    </location>
</feature>
<evidence type="ECO:0000256" key="5">
    <source>
        <dbReference type="ARBA" id="ARBA00022723"/>
    </source>
</evidence>
<dbReference type="FunFam" id="3.40.1110.10:FF:000057">
    <property type="entry name" value="Cation-transporting ATPase"/>
    <property type="match status" value="1"/>
</dbReference>
<evidence type="ECO:0000256" key="1">
    <source>
        <dbReference type="ARBA" id="ARBA00004141"/>
    </source>
</evidence>
<dbReference type="GO" id="GO:0016020">
    <property type="term" value="C:membrane"/>
    <property type="evidence" value="ECO:0007669"/>
    <property type="project" value="UniProtKB-SubCell"/>
</dbReference>
<dbReference type="Proteomes" id="UP001176517">
    <property type="component" value="Unassembled WGS sequence"/>
</dbReference>
<evidence type="ECO:0000256" key="4">
    <source>
        <dbReference type="ARBA" id="ARBA00022692"/>
    </source>
</evidence>
<comment type="catalytic activity">
    <reaction evidence="12 13">
        <text>ATP + H2O = ADP + phosphate + H(+)</text>
        <dbReference type="Rhea" id="RHEA:13065"/>
        <dbReference type="ChEBI" id="CHEBI:15377"/>
        <dbReference type="ChEBI" id="CHEBI:15378"/>
        <dbReference type="ChEBI" id="CHEBI:30616"/>
        <dbReference type="ChEBI" id="CHEBI:43474"/>
        <dbReference type="ChEBI" id="CHEBI:456216"/>
    </reaction>
</comment>
<evidence type="ECO:0000256" key="2">
    <source>
        <dbReference type="ARBA" id="ARBA00006000"/>
    </source>
</evidence>
<name>A0AAN6GVV3_9BASI</name>
<keyword evidence="4 13" id="KW-0812">Transmembrane</keyword>
<dbReference type="PROSITE" id="PS00154">
    <property type="entry name" value="ATPASE_E1_E2"/>
    <property type="match status" value="1"/>
</dbReference>
<evidence type="ECO:0000259" key="15">
    <source>
        <dbReference type="Pfam" id="PF00122"/>
    </source>
</evidence>
<dbReference type="InterPro" id="IPR008250">
    <property type="entry name" value="ATPase_P-typ_transduc_dom_A_sf"/>
</dbReference>
<dbReference type="FunFam" id="2.70.150.10:FF:000119">
    <property type="entry name" value="Cation-transporting ATPase"/>
    <property type="match status" value="1"/>
</dbReference>
<dbReference type="CDD" id="cd07542">
    <property type="entry name" value="P-type_ATPase_cation"/>
    <property type="match status" value="1"/>
</dbReference>
<evidence type="ECO:0000256" key="12">
    <source>
        <dbReference type="ARBA" id="ARBA00049360"/>
    </source>
</evidence>
<dbReference type="Pfam" id="PF00122">
    <property type="entry name" value="E1-E2_ATPase"/>
    <property type="match status" value="1"/>
</dbReference>
<accession>A0AAN6GVV3</accession>
<dbReference type="GO" id="GO:0016887">
    <property type="term" value="F:ATP hydrolysis activity"/>
    <property type="evidence" value="ECO:0007669"/>
    <property type="project" value="InterPro"/>
</dbReference>
<dbReference type="GO" id="GO:0005524">
    <property type="term" value="F:ATP binding"/>
    <property type="evidence" value="ECO:0007669"/>
    <property type="project" value="UniProtKB-UniRule"/>
</dbReference>
<dbReference type="InterPro" id="IPR047821">
    <property type="entry name" value="P5B-type_ATPase"/>
</dbReference>
<dbReference type="SFLD" id="SFLDF00027">
    <property type="entry name" value="p-type_atpase"/>
    <property type="match status" value="1"/>
</dbReference>
<feature type="transmembrane region" description="Helical" evidence="13">
    <location>
        <begin position="1555"/>
        <end position="1574"/>
    </location>
</feature>
<dbReference type="Pfam" id="PF13246">
    <property type="entry name" value="Cation_ATPase"/>
    <property type="match status" value="1"/>
</dbReference>
<feature type="compositionally biased region" description="Polar residues" evidence="14">
    <location>
        <begin position="26"/>
        <end position="37"/>
    </location>
</feature>
<dbReference type="Gene3D" id="2.70.150.10">
    <property type="entry name" value="Calcium-transporting ATPase, cytoplasmic transduction domain A"/>
    <property type="match status" value="2"/>
</dbReference>
<evidence type="ECO:0000256" key="13">
    <source>
        <dbReference type="RuleBase" id="RU362082"/>
    </source>
</evidence>
<reference evidence="17" key="1">
    <citation type="journal article" date="2023" name="PhytoFront">
        <title>Draft Genome Resources of Seven Strains of Tilletia horrida, Causal Agent of Kernel Smut of Rice.</title>
        <authorList>
            <person name="Khanal S."/>
            <person name="Antony Babu S."/>
            <person name="Zhou X.G."/>
        </authorList>
    </citation>
    <scope>NUCLEOTIDE SEQUENCE</scope>
    <source>
        <strain evidence="17">TX6</strain>
    </source>
</reference>
<comment type="subcellular location">
    <subcellularLocation>
        <location evidence="1 13">Membrane</location>
        <topology evidence="1 13">Multi-pass membrane protein</topology>
    </subcellularLocation>
</comment>
<dbReference type="InterPro" id="IPR036412">
    <property type="entry name" value="HAD-like_sf"/>
</dbReference>
<dbReference type="InterPro" id="IPR023299">
    <property type="entry name" value="ATPase_P-typ_cyto_dom_N"/>
</dbReference>
<evidence type="ECO:0000256" key="8">
    <source>
        <dbReference type="ARBA" id="ARBA00022842"/>
    </source>
</evidence>
<feature type="transmembrane region" description="Helical" evidence="13">
    <location>
        <begin position="1642"/>
        <end position="1661"/>
    </location>
</feature>
<feature type="compositionally biased region" description="Basic and acidic residues" evidence="14">
    <location>
        <begin position="297"/>
        <end position="308"/>
    </location>
</feature>
<dbReference type="GO" id="GO:0006874">
    <property type="term" value="P:intracellular calcium ion homeostasis"/>
    <property type="evidence" value="ECO:0007669"/>
    <property type="project" value="TreeGrafter"/>
</dbReference>
<feature type="transmembrane region" description="Helical" evidence="13">
    <location>
        <begin position="1006"/>
        <end position="1029"/>
    </location>
</feature>
<protein>
    <recommendedName>
        <fullName evidence="13">Cation-transporting ATPase</fullName>
        <ecNumber evidence="13">7.2.2.-</ecNumber>
    </recommendedName>
</protein>
<evidence type="ECO:0000256" key="7">
    <source>
        <dbReference type="ARBA" id="ARBA00022840"/>
    </source>
</evidence>
<keyword evidence="11 13" id="KW-0472">Membrane</keyword>
<feature type="compositionally biased region" description="Basic and acidic residues" evidence="14">
    <location>
        <begin position="84"/>
        <end position="100"/>
    </location>
</feature>
<feature type="transmembrane region" description="Helical" evidence="13">
    <location>
        <begin position="1709"/>
        <end position="1739"/>
    </location>
</feature>
<dbReference type="SUPFAM" id="SSF81653">
    <property type="entry name" value="Calcium ATPase, transduction domain A"/>
    <property type="match status" value="1"/>
</dbReference>